<dbReference type="EMBL" id="MGHE01000015">
    <property type="protein sequence ID" value="OGM64020.1"/>
    <property type="molecule type" value="Genomic_DNA"/>
</dbReference>
<comment type="caution">
    <text evidence="1">The sequence shown here is derived from an EMBL/GenBank/DDBJ whole genome shotgun (WGS) entry which is preliminary data.</text>
</comment>
<gene>
    <name evidence="1" type="ORF">A3A52_05000</name>
</gene>
<evidence type="ECO:0000313" key="2">
    <source>
        <dbReference type="Proteomes" id="UP000177060"/>
    </source>
</evidence>
<reference evidence="1 2" key="1">
    <citation type="journal article" date="2016" name="Nat. Commun.">
        <title>Thousands of microbial genomes shed light on interconnected biogeochemical processes in an aquifer system.</title>
        <authorList>
            <person name="Anantharaman K."/>
            <person name="Brown C.T."/>
            <person name="Hug L.A."/>
            <person name="Sharon I."/>
            <person name="Castelle C.J."/>
            <person name="Probst A.J."/>
            <person name="Thomas B.C."/>
            <person name="Singh A."/>
            <person name="Wilkins M.J."/>
            <person name="Karaoz U."/>
            <person name="Brodie E.L."/>
            <person name="Williams K.H."/>
            <person name="Hubbard S.S."/>
            <person name="Banfield J.F."/>
        </authorList>
    </citation>
    <scope>NUCLEOTIDE SEQUENCE [LARGE SCALE GENOMIC DNA]</scope>
</reference>
<proteinExistence type="predicted"/>
<dbReference type="AlphaFoldDB" id="A0A1F8BJ88"/>
<name>A0A1F8BJ88_9BACT</name>
<evidence type="ECO:0008006" key="3">
    <source>
        <dbReference type="Google" id="ProtNLM"/>
    </source>
</evidence>
<sequence>MTTKLTLSINSDVVEKAKMLLQSKNQSLSGLVEGYFRLLIKTKQQRNVDTSVVKELTGIAKKLDRSEKQTIYEYLQEKYK</sequence>
<dbReference type="Pfam" id="PF19891">
    <property type="entry name" value="DUF6364"/>
    <property type="match status" value="1"/>
</dbReference>
<evidence type="ECO:0000313" key="1">
    <source>
        <dbReference type="EMBL" id="OGM64020.1"/>
    </source>
</evidence>
<accession>A0A1F8BJ88</accession>
<organism evidence="1 2">
    <name type="scientific">Candidatus Woesebacteria bacterium RIFCSPLOWO2_01_FULL_39_14</name>
    <dbReference type="NCBI Taxonomy" id="1802518"/>
    <lineage>
        <taxon>Bacteria</taxon>
        <taxon>Candidatus Woeseibacteriota</taxon>
    </lineage>
</organism>
<protein>
    <recommendedName>
        <fullName evidence="3">Antitoxin</fullName>
    </recommendedName>
</protein>
<dbReference type="Proteomes" id="UP000177060">
    <property type="component" value="Unassembled WGS sequence"/>
</dbReference>
<dbReference type="InterPro" id="IPR045944">
    <property type="entry name" value="DUF6364"/>
</dbReference>